<gene>
    <name evidence="1" type="ORF">BDY19DRAFT_997010</name>
</gene>
<protein>
    <submittedName>
        <fullName evidence="1">Clasp N terminal-domain-containing protein</fullName>
    </submittedName>
</protein>
<keyword evidence="2" id="KW-1185">Reference proteome</keyword>
<dbReference type="Proteomes" id="UP001055072">
    <property type="component" value="Unassembled WGS sequence"/>
</dbReference>
<dbReference type="EMBL" id="MU274934">
    <property type="protein sequence ID" value="KAI0085118.1"/>
    <property type="molecule type" value="Genomic_DNA"/>
</dbReference>
<accession>A0ACB8TSY9</accession>
<sequence length="797" mass="86100">MTLEIELQGVKDTLSLKESEDTWGAIANALVTLKQAIQHNSTELPDKLVVTLRAHAQAINNAATSERSRLSGHALDLLSTSVIELGNTFDPLLSLFIPTLLTLSSRPNKSFEPSSEFGRKMTLEIELQGVKDTLSLKESEDTWGAIANALVTLKQAIQHNSTELPDKLVVTLRAHAQAINNAATSERSRLSGHALDLLSTSVIELGNTFDPLLSLFIPTLLTLSSRPNKVFVSRARDCLNTIVSCTQSSVVLPLLVHHIHDKSTSVRLTVAETALTYLNCANPPDVQREARAKDVELLIKAAAVDANADVRKYGRDLFDAYKVLLPERVHSFTAPLTPTIRKYLNIRGASGSSTQPISRPASSLHLNSSTNTCRRQVEPAKPGAASRSTRSTTRTVPSHDASHPEFSVPSSLDAVPSTLRTRDAATPTLIMPYSRPHSRADSCTSIASSGRVKGAMSACSSDVNDAEPRPNSIMAQSNCDNSSPQKPKVGPLRPGLSHPDAISTTNDKMQRRAGGARRVLRPEQPQNEVEQQSHPKGPIRPSHAATTTAPSTSHITATQRKGPGVPARPAKSNTSSSQKRAAEPPSQPDTSQKKDASRLTKPTTSQLARQRQAASGSQCRTEAAAKAKEHHSSRTLKVSKQGKIELPKTKQFSDLLPQRVVNANNFLPKVVEPINIPLPPSPAEVLPSLEAADTPFAAVKNEQTPMRPPLPPPVYPATPVTNSKLSSLPSVEQTPITALVDAIRDGFIFTPRAVVSNDSVDDYEEEADDTFRIDADDPKLLVIPPLDWKRKPTSMSG</sequence>
<comment type="caution">
    <text evidence="1">The sequence shown here is derived from an EMBL/GenBank/DDBJ whole genome shotgun (WGS) entry which is preliminary data.</text>
</comment>
<reference evidence="1" key="1">
    <citation type="journal article" date="2021" name="Environ. Microbiol.">
        <title>Gene family expansions and transcriptome signatures uncover fungal adaptations to wood decay.</title>
        <authorList>
            <person name="Hage H."/>
            <person name="Miyauchi S."/>
            <person name="Viragh M."/>
            <person name="Drula E."/>
            <person name="Min B."/>
            <person name="Chaduli D."/>
            <person name="Navarro D."/>
            <person name="Favel A."/>
            <person name="Norest M."/>
            <person name="Lesage-Meessen L."/>
            <person name="Balint B."/>
            <person name="Merenyi Z."/>
            <person name="de Eugenio L."/>
            <person name="Morin E."/>
            <person name="Martinez A.T."/>
            <person name="Baldrian P."/>
            <person name="Stursova M."/>
            <person name="Martinez M.J."/>
            <person name="Novotny C."/>
            <person name="Magnuson J.K."/>
            <person name="Spatafora J.W."/>
            <person name="Maurice S."/>
            <person name="Pangilinan J."/>
            <person name="Andreopoulos W."/>
            <person name="LaButti K."/>
            <person name="Hundley H."/>
            <person name="Na H."/>
            <person name="Kuo A."/>
            <person name="Barry K."/>
            <person name="Lipzen A."/>
            <person name="Henrissat B."/>
            <person name="Riley R."/>
            <person name="Ahrendt S."/>
            <person name="Nagy L.G."/>
            <person name="Grigoriev I.V."/>
            <person name="Martin F."/>
            <person name="Rosso M.N."/>
        </authorList>
    </citation>
    <scope>NUCLEOTIDE SEQUENCE</scope>
    <source>
        <strain evidence="1">CBS 384.51</strain>
    </source>
</reference>
<evidence type="ECO:0000313" key="2">
    <source>
        <dbReference type="Proteomes" id="UP001055072"/>
    </source>
</evidence>
<evidence type="ECO:0000313" key="1">
    <source>
        <dbReference type="EMBL" id="KAI0085118.1"/>
    </source>
</evidence>
<name>A0ACB8TSY9_9APHY</name>
<proteinExistence type="predicted"/>
<organism evidence="1 2">
    <name type="scientific">Irpex rosettiformis</name>
    <dbReference type="NCBI Taxonomy" id="378272"/>
    <lineage>
        <taxon>Eukaryota</taxon>
        <taxon>Fungi</taxon>
        <taxon>Dikarya</taxon>
        <taxon>Basidiomycota</taxon>
        <taxon>Agaricomycotina</taxon>
        <taxon>Agaricomycetes</taxon>
        <taxon>Polyporales</taxon>
        <taxon>Irpicaceae</taxon>
        <taxon>Irpex</taxon>
    </lineage>
</organism>